<protein>
    <submittedName>
        <fullName evidence="2">Peptidase</fullName>
    </submittedName>
</protein>
<evidence type="ECO:0000313" key="3">
    <source>
        <dbReference type="Proteomes" id="UP001371224"/>
    </source>
</evidence>
<keyword evidence="1" id="KW-0812">Transmembrane</keyword>
<keyword evidence="3" id="KW-1185">Reference proteome</keyword>
<evidence type="ECO:0000256" key="1">
    <source>
        <dbReference type="SAM" id="Phobius"/>
    </source>
</evidence>
<organism evidence="2 3">
    <name type="scientific">Microbacterium bandirmense</name>
    <dbReference type="NCBI Taxonomy" id="3122050"/>
    <lineage>
        <taxon>Bacteria</taxon>
        <taxon>Bacillati</taxon>
        <taxon>Actinomycetota</taxon>
        <taxon>Actinomycetes</taxon>
        <taxon>Micrococcales</taxon>
        <taxon>Microbacteriaceae</taxon>
        <taxon>Microbacterium</taxon>
    </lineage>
</organism>
<feature type="transmembrane region" description="Helical" evidence="1">
    <location>
        <begin position="84"/>
        <end position="109"/>
    </location>
</feature>
<proteinExistence type="predicted"/>
<reference evidence="2 3" key="1">
    <citation type="submission" date="2024-02" db="EMBL/GenBank/DDBJ databases">
        <authorList>
            <person name="Saticioglu I.B."/>
        </authorList>
    </citation>
    <scope>NUCLEOTIDE SEQUENCE [LARGE SCALE GENOMIC DNA]</scope>
    <source>
        <strain evidence="2 3">Mu-80</strain>
    </source>
</reference>
<dbReference type="RefSeq" id="WP_337332451.1">
    <property type="nucleotide sequence ID" value="NZ_JBBDGM010000008.1"/>
</dbReference>
<feature type="transmembrane region" description="Helical" evidence="1">
    <location>
        <begin position="6"/>
        <end position="30"/>
    </location>
</feature>
<sequence>MSIEIDWLAFVGVFVAALIGAGLVVTFYAVGLRLLVRGGRAPVVGPAEFTDAITIVTDKEIRRAEKAAAKAAKRSELTPAQRRLALMGAYACFVLCGAAVVAGVLIIVIGH</sequence>
<accession>A0ABU8LBS1</accession>
<keyword evidence="1" id="KW-1133">Transmembrane helix</keyword>
<name>A0ABU8LBS1_9MICO</name>
<dbReference type="EMBL" id="JBBDGM010000008">
    <property type="protein sequence ID" value="MEJ1088791.1"/>
    <property type="molecule type" value="Genomic_DNA"/>
</dbReference>
<dbReference type="Proteomes" id="UP001371224">
    <property type="component" value="Unassembled WGS sequence"/>
</dbReference>
<gene>
    <name evidence="2" type="ORF">WDU99_10720</name>
</gene>
<evidence type="ECO:0000313" key="2">
    <source>
        <dbReference type="EMBL" id="MEJ1088791.1"/>
    </source>
</evidence>
<keyword evidence="1" id="KW-0472">Membrane</keyword>
<comment type="caution">
    <text evidence="2">The sequence shown here is derived from an EMBL/GenBank/DDBJ whole genome shotgun (WGS) entry which is preliminary data.</text>
</comment>